<name>A0ABZ3F8K5_9HELI</name>
<dbReference type="Proteomes" id="UP001434737">
    <property type="component" value="Chromosome"/>
</dbReference>
<dbReference type="Pfam" id="PF01497">
    <property type="entry name" value="Peripla_BP_2"/>
    <property type="match status" value="1"/>
</dbReference>
<feature type="domain" description="Fe/B12 periplasmic-binding" evidence="1">
    <location>
        <begin position="19"/>
        <end position="268"/>
    </location>
</feature>
<dbReference type="InterPro" id="IPR050902">
    <property type="entry name" value="ABC_Transporter_SBP"/>
</dbReference>
<dbReference type="PROSITE" id="PS50983">
    <property type="entry name" value="FE_B12_PBP"/>
    <property type="match status" value="1"/>
</dbReference>
<accession>A0ABZ3F8K5</accession>
<evidence type="ECO:0000313" key="3">
    <source>
        <dbReference type="Proteomes" id="UP001434737"/>
    </source>
</evidence>
<organism evidence="2 3">
    <name type="scientific">Helicobacter mastomyrinus</name>
    <dbReference type="NCBI Taxonomy" id="287948"/>
    <lineage>
        <taxon>Bacteria</taxon>
        <taxon>Pseudomonadati</taxon>
        <taxon>Campylobacterota</taxon>
        <taxon>Epsilonproteobacteria</taxon>
        <taxon>Campylobacterales</taxon>
        <taxon>Helicobacteraceae</taxon>
        <taxon>Helicobacter</taxon>
    </lineage>
</organism>
<dbReference type="PANTHER" id="PTHR30535:SF34">
    <property type="entry name" value="MOLYBDATE-BINDING PROTEIN MOLA"/>
    <property type="match status" value="1"/>
</dbReference>
<dbReference type="EMBL" id="CP145316">
    <property type="protein sequence ID" value="XAM18852.1"/>
    <property type="molecule type" value="Genomic_DNA"/>
</dbReference>
<keyword evidence="3" id="KW-1185">Reference proteome</keyword>
<sequence length="268" mass="29814">MKIFLCMIGFVCMVFAQERLVVLDPASIEIIYELGSGDEIIAIAHLQHSNIAPKDKTSKLPSVGSFSNPSIEKIISFKPTLVILSSYSLGLQERLAQLGIKTMYLQAKRLSDLEKNITTLATLLHKEKAGIALNNRIKEEFLLLEQEPLNKSALFLFSSNPLMGFTDNSVIADIFALIGVKNVTPPSEIDRPIISSEFILKTNPDMIVLGIEAKDSQILLKQNPALKNTKAAKNNHIFAYPHTYSLLRVSPSIVEHIKAFKEILQNKE</sequence>
<dbReference type="InterPro" id="IPR002491">
    <property type="entry name" value="ABC_transptr_periplasmic_BD"/>
</dbReference>
<proteinExistence type="predicted"/>
<evidence type="ECO:0000313" key="2">
    <source>
        <dbReference type="EMBL" id="XAM18852.1"/>
    </source>
</evidence>
<dbReference type="Gene3D" id="3.40.50.1980">
    <property type="entry name" value="Nitrogenase molybdenum iron protein domain"/>
    <property type="match status" value="2"/>
</dbReference>
<reference evidence="2 3" key="1">
    <citation type="submission" date="2024-02" db="EMBL/GenBank/DDBJ databases">
        <title>Genome and pathogenicity analysis of Helicobacter mastomyrinus isolated from mice.</title>
        <authorList>
            <person name="Zhu L."/>
        </authorList>
    </citation>
    <scope>NUCLEOTIDE SEQUENCE [LARGE SCALE GENOMIC DNA]</scope>
    <source>
        <strain evidence="2 3">Hm-17</strain>
    </source>
</reference>
<protein>
    <submittedName>
        <fullName evidence="2">ABC transporter substrate-binding protein</fullName>
    </submittedName>
</protein>
<gene>
    <name evidence="2" type="ORF">V3I05_04010</name>
</gene>
<dbReference type="PANTHER" id="PTHR30535">
    <property type="entry name" value="VITAMIN B12-BINDING PROTEIN"/>
    <property type="match status" value="1"/>
</dbReference>
<dbReference type="RefSeq" id="WP_295697783.1">
    <property type="nucleotide sequence ID" value="NZ_CP145316.1"/>
</dbReference>
<evidence type="ECO:0000259" key="1">
    <source>
        <dbReference type="PROSITE" id="PS50983"/>
    </source>
</evidence>
<dbReference type="SUPFAM" id="SSF53807">
    <property type="entry name" value="Helical backbone' metal receptor"/>
    <property type="match status" value="1"/>
</dbReference>